<feature type="binding site" evidence="11">
    <location>
        <position position="625"/>
    </location>
    <ligand>
        <name>Ca(2+)</name>
        <dbReference type="ChEBI" id="CHEBI:29108"/>
    </ligand>
</feature>
<gene>
    <name evidence="14" type="ORF">PPACK8108_LOCUS11842</name>
</gene>
<dbReference type="PANTHER" id="PTHR14218">
    <property type="entry name" value="PROTEASE S8 TRIPEPTIDYL PEPTIDASE I CLN2"/>
    <property type="match status" value="1"/>
</dbReference>
<keyword evidence="12" id="KW-0732">Signal</keyword>
<keyword evidence="15" id="KW-1185">Reference proteome</keyword>
<dbReference type="InterPro" id="IPR050819">
    <property type="entry name" value="Tripeptidyl-peptidase_I"/>
</dbReference>
<dbReference type="AlphaFoldDB" id="A0AAV0B2D1"/>
<comment type="catalytic activity">
    <reaction evidence="1">
        <text>Release of an N-terminal tripeptide from a polypeptide.</text>
        <dbReference type="EC" id="3.4.14.10"/>
    </reaction>
</comment>
<dbReference type="EC" id="3.4.14.10" evidence="4"/>
<evidence type="ECO:0000256" key="6">
    <source>
        <dbReference type="ARBA" id="ARBA00022723"/>
    </source>
</evidence>
<keyword evidence="6 11" id="KW-0479">Metal-binding</keyword>
<dbReference type="PROSITE" id="PS51695">
    <property type="entry name" value="SEDOLISIN"/>
    <property type="match status" value="1"/>
</dbReference>
<evidence type="ECO:0000256" key="3">
    <source>
        <dbReference type="ARBA" id="ARBA00004239"/>
    </source>
</evidence>
<comment type="cofactor">
    <cofactor evidence="11">
        <name>Ca(2+)</name>
        <dbReference type="ChEBI" id="CHEBI:29108"/>
    </cofactor>
    <text evidence="11">Binds 1 Ca(2+) ion per subunit.</text>
</comment>
<organism evidence="14 15">
    <name type="scientific">Phakopsora pachyrhizi</name>
    <name type="common">Asian soybean rust disease fungus</name>
    <dbReference type="NCBI Taxonomy" id="170000"/>
    <lineage>
        <taxon>Eukaryota</taxon>
        <taxon>Fungi</taxon>
        <taxon>Dikarya</taxon>
        <taxon>Basidiomycota</taxon>
        <taxon>Pucciniomycotina</taxon>
        <taxon>Pucciniomycetes</taxon>
        <taxon>Pucciniales</taxon>
        <taxon>Phakopsoraceae</taxon>
        <taxon>Phakopsora</taxon>
    </lineage>
</organism>
<protein>
    <recommendedName>
        <fullName evidence="4">tripeptidyl-peptidase II</fullName>
        <ecNumber evidence="4">3.4.14.10</ecNumber>
    </recommendedName>
</protein>
<dbReference type="CDD" id="cd04056">
    <property type="entry name" value="Peptidases_S53"/>
    <property type="match status" value="1"/>
</dbReference>
<evidence type="ECO:0000256" key="5">
    <source>
        <dbReference type="ARBA" id="ARBA00022670"/>
    </source>
</evidence>
<comment type="function">
    <text evidence="2">Secreted tripeptidyl-peptidase which degrades proteins at acidic pHs and is involved in virulence.</text>
</comment>
<feature type="binding site" evidence="11">
    <location>
        <position position="627"/>
    </location>
    <ligand>
        <name>Ca(2+)</name>
        <dbReference type="ChEBI" id="CHEBI:29108"/>
    </ligand>
</feature>
<comment type="caution">
    <text evidence="14">The sequence shown here is derived from an EMBL/GenBank/DDBJ whole genome shotgun (WGS) entry which is preliminary data.</text>
</comment>
<dbReference type="Pfam" id="PF00082">
    <property type="entry name" value="Peptidase_S8"/>
    <property type="match status" value="1"/>
</dbReference>
<evidence type="ECO:0000256" key="9">
    <source>
        <dbReference type="ARBA" id="ARBA00022837"/>
    </source>
</evidence>
<keyword evidence="5 11" id="KW-0645">Protease</keyword>
<feature type="chain" id="PRO_5043829927" description="tripeptidyl-peptidase II" evidence="12">
    <location>
        <begin position="19"/>
        <end position="632"/>
    </location>
</feature>
<feature type="binding site" evidence="11">
    <location>
        <position position="606"/>
    </location>
    <ligand>
        <name>Ca(2+)</name>
        <dbReference type="ChEBI" id="CHEBI:29108"/>
    </ligand>
</feature>
<comment type="subcellular location">
    <subcellularLocation>
        <location evidence="3">Secreted</location>
        <location evidence="3">Extracellular space</location>
    </subcellularLocation>
</comment>
<evidence type="ECO:0000256" key="4">
    <source>
        <dbReference type="ARBA" id="ARBA00012462"/>
    </source>
</evidence>
<dbReference type="PANTHER" id="PTHR14218:SF19">
    <property type="entry name" value="SERINE PROTEASE AORO, PUTATIVE (AFU_ORTHOLOGUE AFUA_6G10250)-RELATED"/>
    <property type="match status" value="1"/>
</dbReference>
<dbReference type="CDD" id="cd11377">
    <property type="entry name" value="Pro-peptidase_S53"/>
    <property type="match status" value="1"/>
</dbReference>
<feature type="signal peptide" evidence="12">
    <location>
        <begin position="1"/>
        <end position="18"/>
    </location>
</feature>
<reference evidence="14" key="1">
    <citation type="submission" date="2022-06" db="EMBL/GenBank/DDBJ databases">
        <authorList>
            <consortium name="SYNGENTA / RWTH Aachen University"/>
        </authorList>
    </citation>
    <scope>NUCLEOTIDE SEQUENCE</scope>
</reference>
<feature type="active site" description="Charge relay system" evidence="11">
    <location>
        <position position="563"/>
    </location>
</feature>
<dbReference type="Gene3D" id="3.40.50.200">
    <property type="entry name" value="Peptidase S8/S53 domain"/>
    <property type="match status" value="1"/>
</dbReference>
<dbReference type="InterPro" id="IPR015366">
    <property type="entry name" value="S53_propep"/>
</dbReference>
<keyword evidence="7 11" id="KW-0378">Hydrolase</keyword>
<evidence type="ECO:0000256" key="10">
    <source>
        <dbReference type="ARBA" id="ARBA00023145"/>
    </source>
</evidence>
<evidence type="ECO:0000256" key="8">
    <source>
        <dbReference type="ARBA" id="ARBA00022825"/>
    </source>
</evidence>
<proteinExistence type="predicted"/>
<evidence type="ECO:0000313" key="14">
    <source>
        <dbReference type="EMBL" id="CAH7676750.1"/>
    </source>
</evidence>
<feature type="binding site" evidence="11">
    <location>
        <position position="607"/>
    </location>
    <ligand>
        <name>Ca(2+)</name>
        <dbReference type="ChEBI" id="CHEBI:29108"/>
    </ligand>
</feature>
<dbReference type="SUPFAM" id="SSF54897">
    <property type="entry name" value="Protease propeptides/inhibitors"/>
    <property type="match status" value="1"/>
</dbReference>
<evidence type="ECO:0000259" key="13">
    <source>
        <dbReference type="PROSITE" id="PS51695"/>
    </source>
</evidence>
<evidence type="ECO:0000256" key="7">
    <source>
        <dbReference type="ARBA" id="ARBA00022801"/>
    </source>
</evidence>
<dbReference type="EMBL" id="CALTRL010002778">
    <property type="protein sequence ID" value="CAH7676750.1"/>
    <property type="molecule type" value="Genomic_DNA"/>
</dbReference>
<dbReference type="InterPro" id="IPR036852">
    <property type="entry name" value="Peptidase_S8/S53_dom_sf"/>
</dbReference>
<dbReference type="InterPro" id="IPR030400">
    <property type="entry name" value="Sedolisin_dom"/>
</dbReference>
<accession>A0AAV0B2D1</accession>
<feature type="active site" description="Charge relay system" evidence="11">
    <location>
        <position position="316"/>
    </location>
</feature>
<feature type="active site" description="Charge relay system" evidence="11">
    <location>
        <position position="320"/>
    </location>
</feature>
<evidence type="ECO:0000256" key="12">
    <source>
        <dbReference type="SAM" id="SignalP"/>
    </source>
</evidence>
<evidence type="ECO:0000256" key="2">
    <source>
        <dbReference type="ARBA" id="ARBA00002451"/>
    </source>
</evidence>
<evidence type="ECO:0000256" key="11">
    <source>
        <dbReference type="PROSITE-ProRule" id="PRU01032"/>
    </source>
</evidence>
<dbReference type="SMART" id="SM00944">
    <property type="entry name" value="Pro-kuma_activ"/>
    <property type="match status" value="1"/>
</dbReference>
<dbReference type="InterPro" id="IPR000209">
    <property type="entry name" value="Peptidase_S8/S53_dom"/>
</dbReference>
<feature type="domain" description="Peptidase S53" evidence="13">
    <location>
        <begin position="239"/>
        <end position="632"/>
    </location>
</feature>
<keyword evidence="8 11" id="KW-0720">Serine protease</keyword>
<dbReference type="GO" id="GO:0006508">
    <property type="term" value="P:proteolysis"/>
    <property type="evidence" value="ECO:0007669"/>
    <property type="project" value="UniProtKB-KW"/>
</dbReference>
<name>A0AAV0B2D1_PHAPC</name>
<dbReference type="GO" id="GO:0046872">
    <property type="term" value="F:metal ion binding"/>
    <property type="evidence" value="ECO:0007669"/>
    <property type="project" value="UniProtKB-UniRule"/>
</dbReference>
<dbReference type="Pfam" id="PF09286">
    <property type="entry name" value="Pro-kuma_activ"/>
    <property type="match status" value="1"/>
</dbReference>
<dbReference type="GO" id="GO:0005576">
    <property type="term" value="C:extracellular region"/>
    <property type="evidence" value="ECO:0007669"/>
    <property type="project" value="UniProtKB-SubCell"/>
</dbReference>
<dbReference type="GO" id="GO:0004252">
    <property type="term" value="F:serine-type endopeptidase activity"/>
    <property type="evidence" value="ECO:0007669"/>
    <property type="project" value="UniProtKB-UniRule"/>
</dbReference>
<dbReference type="GO" id="GO:0008240">
    <property type="term" value="F:tripeptidyl-peptidase activity"/>
    <property type="evidence" value="ECO:0007669"/>
    <property type="project" value="TreeGrafter"/>
</dbReference>
<keyword evidence="10" id="KW-0865">Zymogen</keyword>
<dbReference type="Proteomes" id="UP001153365">
    <property type="component" value="Unassembled WGS sequence"/>
</dbReference>
<evidence type="ECO:0000256" key="1">
    <source>
        <dbReference type="ARBA" id="ARBA00001910"/>
    </source>
</evidence>
<dbReference type="SUPFAM" id="SSF52743">
    <property type="entry name" value="Subtilisin-like"/>
    <property type="match status" value="1"/>
</dbReference>
<keyword evidence="9 11" id="KW-0106">Calcium</keyword>
<sequence length="632" mass="70533">MIFATVAVCYVAFSLALASVHEDRKPHPIWKRSLDHHLLRQKQFFKIPLRIGLQQQNINLLNDELMKVADPRGAAYGKHWNPEQVARFFAPSHESEEIVIDWLERAGYQRNEIQVYHDRHWIQLEVTIFQAEQLLNTTYYIYSDDQDRQHIGCDSYSLPATVMPHVEIVLPTVHYPPYLKTRDSSMDPFNDEEQKLNLQSTSSRKFIRRDEESSHDFLPNNVVVNFPDREGNLANCSKKISSSCLRKMYDIGDYKPVATNKNSFGFFIFTPSNVDFNVSDELFNYTSPRVVGTRPILRVADGPEASKDFLDTELIEAHLDYQFSQPFIYPLRVKQHSLADISSFNPILEALVCENERPSTPGKVGEKKDLNLKKCGYIKPPNVISISYGMDEIVSSHFLLTKQCNEYGKLGLMGVTVVVAAGDSGVESVQLSCADPTGKKLVEGGKRFVPIFPASCPFVTAVGGTMLQRGSSVTDPEVALNYPLMDNRAIRGGGGFSDFFQRPKYQDEVLGKYFRENSPPLTSEQFNNSGNSRGYPDISATTILGAHNISQMQTHFSWISGTSCSAPVVGAMLTLINDARLAAGKTTLGFINPSLYSSNFQGAFNDIVVGQNSGCGSNGFPAIKGWDPVTGK</sequence>
<evidence type="ECO:0000313" key="15">
    <source>
        <dbReference type="Proteomes" id="UP001153365"/>
    </source>
</evidence>